<dbReference type="KEGG" id="emar:D1013_02820"/>
<gene>
    <name evidence="2" type="ORF">D1013_02820</name>
</gene>
<protein>
    <submittedName>
        <fullName evidence="2">SDR family oxidoreductase</fullName>
    </submittedName>
</protein>
<organism evidence="2 3">
    <name type="scientific">Euzebyella marina</name>
    <dbReference type="NCBI Taxonomy" id="1761453"/>
    <lineage>
        <taxon>Bacteria</taxon>
        <taxon>Pseudomonadati</taxon>
        <taxon>Bacteroidota</taxon>
        <taxon>Flavobacteriia</taxon>
        <taxon>Flavobacteriales</taxon>
        <taxon>Flavobacteriaceae</taxon>
        <taxon>Euzebyella</taxon>
    </lineage>
</organism>
<dbReference type="GO" id="GO:0005737">
    <property type="term" value="C:cytoplasm"/>
    <property type="evidence" value="ECO:0007669"/>
    <property type="project" value="TreeGrafter"/>
</dbReference>
<evidence type="ECO:0000313" key="3">
    <source>
        <dbReference type="Proteomes" id="UP000276309"/>
    </source>
</evidence>
<keyword evidence="3" id="KW-1185">Reference proteome</keyword>
<evidence type="ECO:0000259" key="1">
    <source>
        <dbReference type="Pfam" id="PF03446"/>
    </source>
</evidence>
<dbReference type="RefSeq" id="WP_121847440.1">
    <property type="nucleotide sequence ID" value="NZ_CP032050.1"/>
</dbReference>
<dbReference type="AlphaFoldDB" id="A0A3G2L2B0"/>
<dbReference type="InterPro" id="IPR006115">
    <property type="entry name" value="6PGDH_NADP-bd"/>
</dbReference>
<dbReference type="InterPro" id="IPR051783">
    <property type="entry name" value="NAD(P)-dependent_oxidoreduct"/>
</dbReference>
<dbReference type="InterPro" id="IPR036291">
    <property type="entry name" value="NAD(P)-bd_dom_sf"/>
</dbReference>
<dbReference type="PANTHER" id="PTHR48079:SF6">
    <property type="entry name" value="NAD(P)-BINDING DOMAIN-CONTAINING PROTEIN-RELATED"/>
    <property type="match status" value="1"/>
</dbReference>
<dbReference type="Gene3D" id="3.40.50.720">
    <property type="entry name" value="NAD(P)-binding Rossmann-like Domain"/>
    <property type="match status" value="1"/>
</dbReference>
<dbReference type="SUPFAM" id="SSF51735">
    <property type="entry name" value="NAD(P)-binding Rossmann-fold domains"/>
    <property type="match status" value="1"/>
</dbReference>
<dbReference type="CDD" id="cd05266">
    <property type="entry name" value="SDR_a4"/>
    <property type="match status" value="1"/>
</dbReference>
<sequence>MNNKIALIGCGWLGLPLAKSLLKKGYQVAGSTTSVEKLSQLRENGISPFLITLSEEGIDGNIETLLNNAAVVIINVPPKLRGGSRENYVVKMSFLNTAILEAKIPKVIFVSSTSVYGDASGDVTEETPTLPSTESGKQLLLSENIFRVEKNYETTVIRFGGLIGPNRHPVTMLSKRKNLKNGHHPINLIHLTDCIRVIEEILQQGWWNMIFNAVYPYHPSKEDYYTGEAERRNLQKPDYEPSKKEEGKTIISYNLITVKGFEFTTTL</sequence>
<evidence type="ECO:0000313" key="2">
    <source>
        <dbReference type="EMBL" id="AYN66388.1"/>
    </source>
</evidence>
<proteinExistence type="predicted"/>
<feature type="domain" description="6-phosphogluconate dehydrogenase NADP-binding" evidence="1">
    <location>
        <begin position="4"/>
        <end position="77"/>
    </location>
</feature>
<dbReference type="EMBL" id="CP032050">
    <property type="protein sequence ID" value="AYN66388.1"/>
    <property type="molecule type" value="Genomic_DNA"/>
</dbReference>
<reference evidence="2 3" key="1">
    <citation type="submission" date="2018-08" db="EMBL/GenBank/DDBJ databases">
        <title>The reduced genetic potential of extracellular carbohydrate catabolism in Euzebyella marina RN62, a Flavobacteriia bacterium isolated from the hadal water.</title>
        <authorList>
            <person name="Xue C."/>
        </authorList>
    </citation>
    <scope>NUCLEOTIDE SEQUENCE [LARGE SCALE GENOMIC DNA]</scope>
    <source>
        <strain evidence="2 3">RN62</strain>
    </source>
</reference>
<dbReference type="GO" id="GO:0004029">
    <property type="term" value="F:aldehyde dehydrogenase (NAD+) activity"/>
    <property type="evidence" value="ECO:0007669"/>
    <property type="project" value="TreeGrafter"/>
</dbReference>
<dbReference type="OrthoDB" id="751203at2"/>
<dbReference type="Proteomes" id="UP000276309">
    <property type="component" value="Chromosome"/>
</dbReference>
<accession>A0A3G2L2B0</accession>
<dbReference type="PANTHER" id="PTHR48079">
    <property type="entry name" value="PROTEIN YEEZ"/>
    <property type="match status" value="1"/>
</dbReference>
<dbReference type="Pfam" id="PF03446">
    <property type="entry name" value="NAD_binding_2"/>
    <property type="match status" value="1"/>
</dbReference>
<dbReference type="GO" id="GO:0050661">
    <property type="term" value="F:NADP binding"/>
    <property type="evidence" value="ECO:0007669"/>
    <property type="project" value="InterPro"/>
</dbReference>
<name>A0A3G2L2B0_9FLAO</name>